<dbReference type="EMBL" id="KN549377">
    <property type="protein sequence ID" value="KHJ97937.1"/>
    <property type="molecule type" value="Genomic_DNA"/>
</dbReference>
<feature type="region of interest" description="Disordered" evidence="14">
    <location>
        <begin position="889"/>
        <end position="910"/>
    </location>
</feature>
<comment type="subcellular location">
    <subcellularLocation>
        <location evidence="1">Nucleus</location>
    </subcellularLocation>
</comment>
<dbReference type="InterPro" id="IPR009287">
    <property type="entry name" value="Spt4"/>
</dbReference>
<keyword evidence="7" id="KW-0862">Zinc</keyword>
<dbReference type="FunFam" id="3.30.40.210:FF:000001">
    <property type="entry name" value="Transcription elongation factor SPT4"/>
    <property type="match status" value="1"/>
</dbReference>
<evidence type="ECO:0000256" key="10">
    <source>
        <dbReference type="ARBA" id="ARBA00023163"/>
    </source>
</evidence>
<dbReference type="GO" id="GO:0032044">
    <property type="term" value="C:DSIF complex"/>
    <property type="evidence" value="ECO:0007669"/>
    <property type="project" value="TreeGrafter"/>
</dbReference>
<sequence>MRAVHDDHSVIECDDDAHFYPCPVPSCDYSSESRSARNYHLRVDHSGYDYQNPPPISNTPNSSKQSPRKSIREYGIQKDTPLHKTPAANAAIKIENELDEMQTFEPSEHIEEYHLGSSDAYSEAEFEVEDEHYDLSHYENEPAENSKIRVSDPNGKYKCYMPDCDWRGAYRSLRCDHMKWCHKDWVMPPRYILQRITKDGIYIDPKTFVPPFSCPVQGCSWRGSYRASRSQHVRSVHPDYVPPKKKAPIGGFVADGKYLCHVPECPWRGISRSTRASHMRKVHGGFTNPGYSARQVACCDCSSTFVSHKAFVDHVINAHRVGGLVHRDFNDIGEYEEWFNSVQDVFSVTYVKRMGIKQGNDYQVLYLYCARSGGFRPKQQSGRDYFPEFTKRRLTRRPTKCGRNCAAFLRIIHWVDGRLTVIGCVEHTGHRMGTALLRLSVNERVVLDEYLYVVDEKLPLDAMLDRIREVEGFTMDGFDVTPKTVEDMTRYVMNENEFVSLKVLFETTAFFEPDSTFAVKLFDESGNPLTKGLSFGIMTSQMRELWANCSARAACIEEVNLLISNFELHLFFVMVFDADDMPRCACVLISQSGDKVALLEKLRSVSTTPVDTIVTDCSPDWPALLDAYFGNEAYAADFQIAEWHLLSEWATRIDEMVTNRVDRFAIICALRRWTRATDPTLFEGIVIDMFEAFREMELNALAQLVDAQLTDPDFAKRWTPLNRNPLTDHSNPVLEISCRMFRERFLNCELCARLDEYAGLLNERLREFNSLTFSEVYTTAPVEPPRQVPQMYEDIDPSQLLADGTVMSSPQHTVEMEPSMPSGSKMSDMSVFNPKRMKVEVEDEIGEYVVVAEEEVLDEVVEGPEAEELVEEAVLNGALSEMGRIDEELSLASGSRSSGDLRLNESPEDRRKARLKQMMQLLREKVDSMADDETMELMETGLTHVVEQLKVPSQEIENQERRQSSQPKPAQQAPPIIMSVETVPRDLRNLRACLLCSLVKSLEQFEMDGCENCDRVLHMKGDTDKVYECTSTNFDGIIASMMPEDSWVCKWQKINRKCKGIYAISVSGSLPSSVISELKTVGIRYKPGMRDTASK</sequence>
<evidence type="ECO:0000256" key="7">
    <source>
        <dbReference type="ARBA" id="ARBA00022833"/>
    </source>
</evidence>
<evidence type="ECO:0000256" key="8">
    <source>
        <dbReference type="ARBA" id="ARBA00023015"/>
    </source>
</evidence>
<evidence type="ECO:0000256" key="2">
    <source>
        <dbReference type="ARBA" id="ARBA00010464"/>
    </source>
</evidence>
<evidence type="ECO:0000256" key="5">
    <source>
        <dbReference type="ARBA" id="ARBA00022723"/>
    </source>
</evidence>
<organism evidence="16 17">
    <name type="scientific">Oesophagostomum dentatum</name>
    <name type="common">Nodular worm</name>
    <dbReference type="NCBI Taxonomy" id="61180"/>
    <lineage>
        <taxon>Eukaryota</taxon>
        <taxon>Metazoa</taxon>
        <taxon>Ecdysozoa</taxon>
        <taxon>Nematoda</taxon>
        <taxon>Chromadorea</taxon>
        <taxon>Rhabditida</taxon>
        <taxon>Rhabditina</taxon>
        <taxon>Rhabditomorpha</taxon>
        <taxon>Strongyloidea</taxon>
        <taxon>Strongylidae</taxon>
        <taxon>Oesophagostomum</taxon>
    </lineage>
</organism>
<dbReference type="AlphaFoldDB" id="A0A0B1TQ24"/>
<evidence type="ECO:0000313" key="16">
    <source>
        <dbReference type="EMBL" id="KHJ97937.1"/>
    </source>
</evidence>
<dbReference type="InterPro" id="IPR029040">
    <property type="entry name" value="RPABC4/Spt4"/>
</dbReference>
<evidence type="ECO:0000256" key="4">
    <source>
        <dbReference type="ARBA" id="ARBA00022491"/>
    </source>
</evidence>
<feature type="domain" description="C2H2-type" evidence="15">
    <location>
        <begin position="298"/>
        <end position="319"/>
    </location>
</feature>
<feature type="region of interest" description="Disordered" evidence="14">
    <location>
        <begin position="45"/>
        <end position="83"/>
    </location>
</feature>
<evidence type="ECO:0000256" key="6">
    <source>
        <dbReference type="ARBA" id="ARBA00022771"/>
    </source>
</evidence>
<dbReference type="PANTHER" id="PTHR12882">
    <property type="entry name" value="SUPPRESSOR OF TY 4"/>
    <property type="match status" value="1"/>
</dbReference>
<keyword evidence="9" id="KW-0010">Activator</keyword>
<gene>
    <name evidence="16" type="ORF">OESDEN_02079</name>
</gene>
<dbReference type="GO" id="GO:0000993">
    <property type="term" value="F:RNA polymerase II complex binding"/>
    <property type="evidence" value="ECO:0007669"/>
    <property type="project" value="TreeGrafter"/>
</dbReference>
<dbReference type="InterPro" id="IPR013087">
    <property type="entry name" value="Znf_C2H2_type"/>
</dbReference>
<dbReference type="GO" id="GO:0008270">
    <property type="term" value="F:zinc ion binding"/>
    <property type="evidence" value="ECO:0007669"/>
    <property type="project" value="UniProtKB-KW"/>
</dbReference>
<protein>
    <recommendedName>
        <fullName evidence="3">Transcription elongation factor SPT4</fullName>
    </recommendedName>
    <alternativeName>
        <fullName evidence="13">DRB sensitivity-inducing factor small subunit</fullName>
    </alternativeName>
    <alternativeName>
        <fullName evidence="12">Transcription elongation factor spt4</fullName>
    </alternativeName>
</protein>
<evidence type="ECO:0000256" key="1">
    <source>
        <dbReference type="ARBA" id="ARBA00004123"/>
    </source>
</evidence>
<dbReference type="GO" id="GO:0006355">
    <property type="term" value="P:regulation of DNA-templated transcription"/>
    <property type="evidence" value="ECO:0007669"/>
    <property type="project" value="InterPro"/>
</dbReference>
<dbReference type="SUPFAM" id="SSF63393">
    <property type="entry name" value="RNA polymerase subunits"/>
    <property type="match status" value="1"/>
</dbReference>
<keyword evidence="4" id="KW-0678">Repressor</keyword>
<proteinExistence type="inferred from homology"/>
<evidence type="ECO:0000259" key="15">
    <source>
        <dbReference type="PROSITE" id="PS00028"/>
    </source>
</evidence>
<dbReference type="PANTHER" id="PTHR12882:SF1">
    <property type="entry name" value="TRANSCRIPTION ELONGATION FACTOR SPT4"/>
    <property type="match status" value="1"/>
</dbReference>
<evidence type="ECO:0000256" key="14">
    <source>
        <dbReference type="SAM" id="MobiDB-lite"/>
    </source>
</evidence>
<keyword evidence="6" id="KW-0863">Zinc-finger</keyword>
<feature type="region of interest" description="Disordered" evidence="14">
    <location>
        <begin position="953"/>
        <end position="974"/>
    </location>
</feature>
<dbReference type="SMART" id="SM01389">
    <property type="entry name" value="Spt4"/>
    <property type="match status" value="1"/>
</dbReference>
<keyword evidence="8" id="KW-0805">Transcription regulation</keyword>
<dbReference type="PROSITE" id="PS00028">
    <property type="entry name" value="ZINC_FINGER_C2H2_1"/>
    <property type="match status" value="1"/>
</dbReference>
<feature type="compositionally biased region" description="Low complexity" evidence="14">
    <location>
        <begin position="964"/>
        <end position="974"/>
    </location>
</feature>
<dbReference type="CDD" id="cd07973">
    <property type="entry name" value="Spt4"/>
    <property type="match status" value="1"/>
</dbReference>
<dbReference type="InterPro" id="IPR022800">
    <property type="entry name" value="Spt4/RpoE2_Znf"/>
</dbReference>
<feature type="compositionally biased region" description="Basic and acidic residues" evidence="14">
    <location>
        <begin position="70"/>
        <end position="82"/>
    </location>
</feature>
<accession>A0A0B1TQ24</accession>
<dbReference type="OrthoDB" id="5807141at2759"/>
<evidence type="ECO:0000256" key="12">
    <source>
        <dbReference type="ARBA" id="ARBA00070621"/>
    </source>
</evidence>
<dbReference type="Proteomes" id="UP000053660">
    <property type="component" value="Unassembled WGS sequence"/>
</dbReference>
<evidence type="ECO:0000256" key="3">
    <source>
        <dbReference type="ARBA" id="ARBA00020182"/>
    </source>
</evidence>
<evidence type="ECO:0000256" key="9">
    <source>
        <dbReference type="ARBA" id="ARBA00023159"/>
    </source>
</evidence>
<keyword evidence="10" id="KW-0804">Transcription</keyword>
<evidence type="ECO:0000313" key="17">
    <source>
        <dbReference type="Proteomes" id="UP000053660"/>
    </source>
</evidence>
<dbReference type="Pfam" id="PF06093">
    <property type="entry name" value="Spt4"/>
    <property type="match status" value="1"/>
</dbReference>
<dbReference type="InterPro" id="IPR038510">
    <property type="entry name" value="Spt4_sf"/>
</dbReference>
<keyword evidence="5" id="KW-0479">Metal-binding</keyword>
<name>A0A0B1TQ24_OESDE</name>
<dbReference type="SMART" id="SM00355">
    <property type="entry name" value="ZnF_C2H2"/>
    <property type="match status" value="5"/>
</dbReference>
<reference evidence="16 17" key="1">
    <citation type="submission" date="2014-03" db="EMBL/GenBank/DDBJ databases">
        <title>Draft genome of the hookworm Oesophagostomum dentatum.</title>
        <authorList>
            <person name="Mitreva M."/>
        </authorList>
    </citation>
    <scope>NUCLEOTIDE SEQUENCE [LARGE SCALE GENOMIC DNA]</scope>
    <source>
        <strain evidence="16 17">OD-Hann</strain>
    </source>
</reference>
<keyword evidence="17" id="KW-1185">Reference proteome</keyword>
<keyword evidence="11" id="KW-0539">Nucleus</keyword>
<dbReference type="GO" id="GO:0140673">
    <property type="term" value="P:transcription elongation-coupled chromatin remodeling"/>
    <property type="evidence" value="ECO:0007669"/>
    <property type="project" value="InterPro"/>
</dbReference>
<evidence type="ECO:0000256" key="11">
    <source>
        <dbReference type="ARBA" id="ARBA00023242"/>
    </source>
</evidence>
<evidence type="ECO:0000256" key="13">
    <source>
        <dbReference type="ARBA" id="ARBA00079864"/>
    </source>
</evidence>
<comment type="similarity">
    <text evidence="2">Belongs to the SPT4 family.</text>
</comment>
<dbReference type="Gene3D" id="3.30.40.210">
    <property type="match status" value="1"/>
</dbReference>